<dbReference type="AlphaFoldDB" id="A0A8T4LGB5"/>
<evidence type="ECO:0000259" key="1">
    <source>
        <dbReference type="Pfam" id="PF00535"/>
    </source>
</evidence>
<dbReference type="Proteomes" id="UP000675968">
    <property type="component" value="Unassembled WGS sequence"/>
</dbReference>
<sequence length="224" mass="25721">MVQTTIFTATYNRSHSISQTISSVLKQSNRDFEYWILDDGSTDETEHRVRPFLVDARVKYFKLGHHGQAETLNWGLEHCRSEYVGFVDSDDELLPDHVSTLVGVLNADPSLDFVLGSFIVVSPEKKQVLRVADYFHPKKTIPVSKIECVLGILFGKRRRFLDAGGFVGDFLDIRLFDVMKKKGFKWKKVLSPTYRYFFGRFDDSLSLELTGQRGSSKQIEKRTL</sequence>
<gene>
    <name evidence="2" type="ORF">J4215_05125</name>
</gene>
<dbReference type="SUPFAM" id="SSF53448">
    <property type="entry name" value="Nucleotide-diphospho-sugar transferases"/>
    <property type="match status" value="1"/>
</dbReference>
<dbReference type="InterPro" id="IPR001173">
    <property type="entry name" value="Glyco_trans_2-like"/>
</dbReference>
<dbReference type="InterPro" id="IPR029044">
    <property type="entry name" value="Nucleotide-diphossugar_trans"/>
</dbReference>
<organism evidence="2 3">
    <name type="scientific">Candidatus Iainarchaeum sp</name>
    <dbReference type="NCBI Taxonomy" id="3101447"/>
    <lineage>
        <taxon>Archaea</taxon>
        <taxon>Candidatus Iainarchaeota</taxon>
        <taxon>Candidatus Iainarchaeia</taxon>
        <taxon>Candidatus Iainarchaeales</taxon>
        <taxon>Candidatus Iainarchaeaceae</taxon>
        <taxon>Candidatus Iainarchaeum</taxon>
    </lineage>
</organism>
<accession>A0A8T4LGB5</accession>
<dbReference type="Pfam" id="PF00535">
    <property type="entry name" value="Glycos_transf_2"/>
    <property type="match status" value="1"/>
</dbReference>
<dbReference type="GO" id="GO:0016758">
    <property type="term" value="F:hexosyltransferase activity"/>
    <property type="evidence" value="ECO:0007669"/>
    <property type="project" value="UniProtKB-ARBA"/>
</dbReference>
<proteinExistence type="predicted"/>
<dbReference type="EMBL" id="JAGVWC010000011">
    <property type="protein sequence ID" value="MBS3061936.1"/>
    <property type="molecule type" value="Genomic_DNA"/>
</dbReference>
<dbReference type="CDD" id="cd00761">
    <property type="entry name" value="Glyco_tranf_GTA_type"/>
    <property type="match status" value="1"/>
</dbReference>
<comment type="caution">
    <text evidence="2">The sequence shown here is derived from an EMBL/GenBank/DDBJ whole genome shotgun (WGS) entry which is preliminary data.</text>
</comment>
<dbReference type="Gene3D" id="3.90.550.10">
    <property type="entry name" value="Spore Coat Polysaccharide Biosynthesis Protein SpsA, Chain A"/>
    <property type="match status" value="1"/>
</dbReference>
<protein>
    <submittedName>
        <fullName evidence="2">Glycosyltransferase family 2 protein</fullName>
    </submittedName>
</protein>
<evidence type="ECO:0000313" key="2">
    <source>
        <dbReference type="EMBL" id="MBS3061936.1"/>
    </source>
</evidence>
<reference evidence="2" key="1">
    <citation type="submission" date="2021-03" db="EMBL/GenBank/DDBJ databases">
        <authorList>
            <person name="Jaffe A."/>
        </authorList>
    </citation>
    <scope>NUCLEOTIDE SEQUENCE</scope>
    <source>
        <strain evidence="2">RIFCSPLOWO2_01_FULL_AR10_48_17</strain>
    </source>
</reference>
<evidence type="ECO:0000313" key="3">
    <source>
        <dbReference type="Proteomes" id="UP000675968"/>
    </source>
</evidence>
<dbReference type="PANTHER" id="PTHR22916">
    <property type="entry name" value="GLYCOSYLTRANSFERASE"/>
    <property type="match status" value="1"/>
</dbReference>
<name>A0A8T4LGB5_9ARCH</name>
<reference evidence="2" key="2">
    <citation type="submission" date="2021-05" db="EMBL/GenBank/DDBJ databases">
        <title>Protein family content uncovers lineage relationships and bacterial pathway maintenance mechanisms in DPANN archaea.</title>
        <authorList>
            <person name="Castelle C.J."/>
            <person name="Meheust R."/>
            <person name="Jaffe A.L."/>
            <person name="Seitz K."/>
            <person name="Gong X."/>
            <person name="Baker B.J."/>
            <person name="Banfield J.F."/>
        </authorList>
    </citation>
    <scope>NUCLEOTIDE SEQUENCE</scope>
    <source>
        <strain evidence="2">RIFCSPLOWO2_01_FULL_AR10_48_17</strain>
    </source>
</reference>
<feature type="domain" description="Glycosyltransferase 2-like" evidence="1">
    <location>
        <begin position="5"/>
        <end position="131"/>
    </location>
</feature>
<dbReference type="PANTHER" id="PTHR22916:SF3">
    <property type="entry name" value="UDP-GLCNAC:BETAGAL BETA-1,3-N-ACETYLGLUCOSAMINYLTRANSFERASE-LIKE PROTEIN 1"/>
    <property type="match status" value="1"/>
</dbReference>